<sequence>MGQVACCCAHGPTMPADEADEKAMSLYRPPQATIAPLDTLSPLPPSWFRRLDKYIHGNGLRAIDVFAAMDLNQNKRISLDELLDGLHQINFGVSDDDVADLRRWMASLDDDGVTFKEFTLALKLRASKTSPPKTQQQRRLSTGAKKLLAPSET</sequence>
<dbReference type="Gene3D" id="1.10.238.10">
    <property type="entry name" value="EF-hand"/>
    <property type="match status" value="1"/>
</dbReference>
<dbReference type="VEuPathDB" id="FungiDB:SDRG_08936"/>
<dbReference type="PROSITE" id="PS50222">
    <property type="entry name" value="EF_HAND_2"/>
    <property type="match status" value="1"/>
</dbReference>
<dbReference type="InterPro" id="IPR011992">
    <property type="entry name" value="EF-hand-dom_pair"/>
</dbReference>
<feature type="domain" description="EF-hand" evidence="3">
    <location>
        <begin position="57"/>
        <end position="92"/>
    </location>
</feature>
<protein>
    <recommendedName>
        <fullName evidence="3">EF-hand domain-containing protein</fullName>
    </recommendedName>
</protein>
<evidence type="ECO:0000313" key="4">
    <source>
        <dbReference type="EMBL" id="EQC33421.1"/>
    </source>
</evidence>
<dbReference type="GO" id="GO:0005509">
    <property type="term" value="F:calcium ion binding"/>
    <property type="evidence" value="ECO:0007669"/>
    <property type="project" value="InterPro"/>
</dbReference>
<name>T0QFD7_SAPDV</name>
<proteinExistence type="predicted"/>
<dbReference type="RefSeq" id="XP_008613061.1">
    <property type="nucleotide sequence ID" value="XM_008614839.1"/>
</dbReference>
<evidence type="ECO:0000256" key="2">
    <source>
        <dbReference type="SAM" id="MobiDB-lite"/>
    </source>
</evidence>
<feature type="compositionally biased region" description="Polar residues" evidence="2">
    <location>
        <begin position="127"/>
        <end position="140"/>
    </location>
</feature>
<gene>
    <name evidence="4" type="ORF">SDRG_08936</name>
</gene>
<reference evidence="4 5" key="1">
    <citation type="submission" date="2012-04" db="EMBL/GenBank/DDBJ databases">
        <title>The Genome Sequence of Saprolegnia declina VS20.</title>
        <authorList>
            <consortium name="The Broad Institute Genome Sequencing Platform"/>
            <person name="Russ C."/>
            <person name="Nusbaum C."/>
            <person name="Tyler B."/>
            <person name="van West P."/>
            <person name="Dieguez-Uribeondo J."/>
            <person name="de Bruijn I."/>
            <person name="Tripathy S."/>
            <person name="Jiang R."/>
            <person name="Young S.K."/>
            <person name="Zeng Q."/>
            <person name="Gargeya S."/>
            <person name="Fitzgerald M."/>
            <person name="Haas B."/>
            <person name="Abouelleil A."/>
            <person name="Alvarado L."/>
            <person name="Arachchi H.M."/>
            <person name="Berlin A."/>
            <person name="Chapman S.B."/>
            <person name="Goldberg J."/>
            <person name="Griggs A."/>
            <person name="Gujja S."/>
            <person name="Hansen M."/>
            <person name="Howarth C."/>
            <person name="Imamovic A."/>
            <person name="Larimer J."/>
            <person name="McCowen C."/>
            <person name="Montmayeur A."/>
            <person name="Murphy C."/>
            <person name="Neiman D."/>
            <person name="Pearson M."/>
            <person name="Priest M."/>
            <person name="Roberts A."/>
            <person name="Saif S."/>
            <person name="Shea T."/>
            <person name="Sisk P."/>
            <person name="Sykes S."/>
            <person name="Wortman J."/>
            <person name="Nusbaum C."/>
            <person name="Birren B."/>
        </authorList>
    </citation>
    <scope>NUCLEOTIDE SEQUENCE [LARGE SCALE GENOMIC DNA]</scope>
    <source>
        <strain evidence="4 5">VS20</strain>
    </source>
</reference>
<dbReference type="InParanoid" id="T0QFD7"/>
<keyword evidence="5" id="KW-1185">Reference proteome</keyword>
<accession>T0QFD7</accession>
<feature type="region of interest" description="Disordered" evidence="2">
    <location>
        <begin position="127"/>
        <end position="153"/>
    </location>
</feature>
<dbReference type="EMBL" id="JH767159">
    <property type="protein sequence ID" value="EQC33421.1"/>
    <property type="molecule type" value="Genomic_DNA"/>
</dbReference>
<dbReference type="InterPro" id="IPR002048">
    <property type="entry name" value="EF_hand_dom"/>
</dbReference>
<dbReference type="InterPro" id="IPR018247">
    <property type="entry name" value="EF_Hand_1_Ca_BS"/>
</dbReference>
<keyword evidence="1" id="KW-0106">Calcium</keyword>
<evidence type="ECO:0000313" key="5">
    <source>
        <dbReference type="Proteomes" id="UP000030762"/>
    </source>
</evidence>
<dbReference type="SUPFAM" id="SSF47473">
    <property type="entry name" value="EF-hand"/>
    <property type="match status" value="1"/>
</dbReference>
<organism evidence="4 5">
    <name type="scientific">Saprolegnia diclina (strain VS20)</name>
    <dbReference type="NCBI Taxonomy" id="1156394"/>
    <lineage>
        <taxon>Eukaryota</taxon>
        <taxon>Sar</taxon>
        <taxon>Stramenopiles</taxon>
        <taxon>Oomycota</taxon>
        <taxon>Saprolegniomycetes</taxon>
        <taxon>Saprolegniales</taxon>
        <taxon>Saprolegniaceae</taxon>
        <taxon>Saprolegnia</taxon>
    </lineage>
</organism>
<evidence type="ECO:0000256" key="1">
    <source>
        <dbReference type="ARBA" id="ARBA00022837"/>
    </source>
</evidence>
<evidence type="ECO:0000259" key="3">
    <source>
        <dbReference type="PROSITE" id="PS50222"/>
    </source>
</evidence>
<dbReference type="Proteomes" id="UP000030762">
    <property type="component" value="Unassembled WGS sequence"/>
</dbReference>
<dbReference type="OrthoDB" id="160927at2759"/>
<dbReference type="AlphaFoldDB" id="T0QFD7"/>
<dbReference type="OMA" id="QVACCCA"/>
<dbReference type="PROSITE" id="PS00018">
    <property type="entry name" value="EF_HAND_1"/>
    <property type="match status" value="1"/>
</dbReference>
<dbReference type="GeneID" id="19949663"/>